<keyword evidence="4" id="KW-1185">Reference proteome</keyword>
<reference evidence="3 4" key="1">
    <citation type="journal article" date="2009" name="PLoS Genet.">
        <title>Genomic analysis of the basal lineage fungus Rhizopus oryzae reveals a whole-genome duplication.</title>
        <authorList>
            <person name="Ma L.-J."/>
            <person name="Ibrahim A.S."/>
            <person name="Skory C."/>
            <person name="Grabherr M.G."/>
            <person name="Burger G."/>
            <person name="Butler M."/>
            <person name="Elias M."/>
            <person name="Idnurm A."/>
            <person name="Lang B.F."/>
            <person name="Sone T."/>
            <person name="Abe A."/>
            <person name="Calvo S.E."/>
            <person name="Corrochano L.M."/>
            <person name="Engels R."/>
            <person name="Fu J."/>
            <person name="Hansberg W."/>
            <person name="Kim J.-M."/>
            <person name="Kodira C.D."/>
            <person name="Koehrsen M.J."/>
            <person name="Liu B."/>
            <person name="Miranda-Saavedra D."/>
            <person name="O'Leary S."/>
            <person name="Ortiz-Castellanos L."/>
            <person name="Poulter R."/>
            <person name="Rodriguez-Romero J."/>
            <person name="Ruiz-Herrera J."/>
            <person name="Shen Y.-Q."/>
            <person name="Zeng Q."/>
            <person name="Galagan J."/>
            <person name="Birren B.W."/>
            <person name="Cuomo C.A."/>
            <person name="Wickes B.L."/>
        </authorList>
    </citation>
    <scope>NUCLEOTIDE SEQUENCE [LARGE SCALE GENOMIC DNA]</scope>
    <source>
        <strain evidence="4">RA 99-880 / ATCC MYA-4621 / FGSC 9543 / NRRL 43880</strain>
    </source>
</reference>
<accession>I1CH09</accession>
<dbReference type="Proteomes" id="UP000009138">
    <property type="component" value="Unassembled WGS sequence"/>
</dbReference>
<dbReference type="EMBL" id="CH476741">
    <property type="protein sequence ID" value="EIE87739.1"/>
    <property type="molecule type" value="Genomic_DNA"/>
</dbReference>
<dbReference type="GeneID" id="93619415"/>
<evidence type="ECO:0000313" key="4">
    <source>
        <dbReference type="Proteomes" id="UP000009138"/>
    </source>
</evidence>
<proteinExistence type="predicted"/>
<name>I1CH09_RHIO9</name>
<evidence type="ECO:0000313" key="3">
    <source>
        <dbReference type="EMBL" id="EIE87739.1"/>
    </source>
</evidence>
<dbReference type="InParanoid" id="I1CH09"/>
<protein>
    <submittedName>
        <fullName evidence="3">Uncharacterized protein</fullName>
    </submittedName>
</protein>
<evidence type="ECO:0000256" key="1">
    <source>
        <dbReference type="SAM" id="Coils"/>
    </source>
</evidence>
<dbReference type="RefSeq" id="XP_067523135.1">
    <property type="nucleotide sequence ID" value="XM_067667034.1"/>
</dbReference>
<organism evidence="3 4">
    <name type="scientific">Rhizopus delemar (strain RA 99-880 / ATCC MYA-4621 / FGSC 9543 / NRRL 43880)</name>
    <name type="common">Mucormycosis agent</name>
    <name type="synonym">Rhizopus arrhizus var. delemar</name>
    <dbReference type="NCBI Taxonomy" id="246409"/>
    <lineage>
        <taxon>Eukaryota</taxon>
        <taxon>Fungi</taxon>
        <taxon>Fungi incertae sedis</taxon>
        <taxon>Mucoromycota</taxon>
        <taxon>Mucoromycotina</taxon>
        <taxon>Mucoromycetes</taxon>
        <taxon>Mucorales</taxon>
        <taxon>Mucorineae</taxon>
        <taxon>Rhizopodaceae</taxon>
        <taxon>Rhizopus</taxon>
    </lineage>
</organism>
<evidence type="ECO:0000256" key="2">
    <source>
        <dbReference type="SAM" id="MobiDB-lite"/>
    </source>
</evidence>
<dbReference type="VEuPathDB" id="FungiDB:RO3G_12450"/>
<dbReference type="AlphaFoldDB" id="I1CH09"/>
<keyword evidence="1" id="KW-0175">Coiled coil</keyword>
<feature type="region of interest" description="Disordered" evidence="2">
    <location>
        <begin position="86"/>
        <end position="109"/>
    </location>
</feature>
<sequence length="173" mass="19622">MDFFPLSITFYRSLSYLEAFAMRHNSKQLEQLQADLAAARAEICKLQQENAFLWKQLVQKLTTTVAPPSPSGRIISPIVYFLPRNPPIPSKRPSSPNDTSPPPPKAAKPKCDNFQLNLTTIARQFSSPAESTNFKLSHVPVRCCLLYNNCAPTFTNYTLTLIKFWIFTIQIEI</sequence>
<gene>
    <name evidence="3" type="ORF">RO3G_12450</name>
</gene>
<feature type="coiled-coil region" evidence="1">
    <location>
        <begin position="22"/>
        <end position="49"/>
    </location>
</feature>